<evidence type="ECO:0000256" key="12">
    <source>
        <dbReference type="ARBA" id="ARBA00023002"/>
    </source>
</evidence>
<keyword evidence="20" id="KW-1185">Reference proteome</keyword>
<evidence type="ECO:0000256" key="8">
    <source>
        <dbReference type="ARBA" id="ARBA00022485"/>
    </source>
</evidence>
<evidence type="ECO:0000259" key="18">
    <source>
        <dbReference type="PROSITE" id="PS51669"/>
    </source>
</evidence>
<evidence type="ECO:0000256" key="2">
    <source>
        <dbReference type="ARBA" id="ARBA00001966"/>
    </source>
</evidence>
<dbReference type="Pfam" id="PF01568">
    <property type="entry name" value="Molydop_binding"/>
    <property type="match status" value="1"/>
</dbReference>
<dbReference type="GO" id="GO:0160182">
    <property type="term" value="F:nitrate reductase (quinone) activity"/>
    <property type="evidence" value="ECO:0007669"/>
    <property type="project" value="UniProtKB-EC"/>
</dbReference>
<comment type="subcellular location">
    <subcellularLocation>
        <location evidence="3">Cell membrane</location>
        <topology evidence="3">Peripheral membrane protein</topology>
    </subcellularLocation>
</comment>
<dbReference type="GO" id="GO:0051539">
    <property type="term" value="F:4 iron, 4 sulfur cluster binding"/>
    <property type="evidence" value="ECO:0007669"/>
    <property type="project" value="UniProtKB-KW"/>
</dbReference>
<comment type="caution">
    <text evidence="19">The sequence shown here is derived from an EMBL/GenBank/DDBJ whole genome shotgun (WGS) entry which is preliminary data.</text>
</comment>
<dbReference type="GO" id="GO:0046872">
    <property type="term" value="F:metal ion binding"/>
    <property type="evidence" value="ECO:0007669"/>
    <property type="project" value="UniProtKB-KW"/>
</dbReference>
<evidence type="ECO:0000256" key="15">
    <source>
        <dbReference type="ARBA" id="ARBA00023063"/>
    </source>
</evidence>
<sequence length="1231" mass="141048">MTKKKIPPLLKKWTFFQQEKIRSKDGWSEVTPYDRDNEKIYRRRWQHDKFIRTTHGVNCTGSCSWRVFVKDGIITWENQAIDYPSPGPDMPEFEPRGCPRGATFSWYTYSPVRVKYPYVRSTLLKFWREAMKQHGQNPIEAWKSILSDPEKTKAYKEARGKGGFVRASWDEVNKMVASSMIHTIQEYGPDRIVGFSPIPAMSIVSYSAGARFLNLVGAPILSFYDWYADLPPSSPQIWGEQTDVPESSDWYNSGYILIWGSNIPQTRTPDAHFMVEARYRGTKVVGVSPDYAEYIKFADHWLAVNPGTDAALGMAMTHVILKEFYVNKQTEYFTDYVKKFTDFPFLIKLKKRGENFVADRFLVASDLGLPLDKAEWKTVVFDKNSNQFVVPNGSIGHRWDGKVNWNLKMEDSEKGITNVDPLLTLLDHQDEVVMVDFPYFDEGKKEILHRSIPVKKLEYHGVTIYATTVFDLMLANTGVDRGLPGDYPKDYNDAEPYTPAWQEAITGVDRNLVVQIAREFAQNAIDTKGRSMIIMGAGINHWYHSDMIYRTILNLVMLTGSQGKNGGGWAHYVGQEKIRPFEGFQQIAMARDWGGPPRLQNGTSYWYFASDQWRYDELTVEELTSPLVAQTRYRHTADYNVLAARLGWLPSYPQFDQNPLKLVEEAKQSGAKEKDQIVQYVVDQLKQRKLRFAIEDPDDPKNFPKVFLLWRENLLQSSGKGHEFFLKHLLGTHNGVLGEENQTLKPSEIKWREEAPKGKADLIVSLDFRMAGTPLYSDIILPAATWYEKFDLSSTDMHPFVHPFNPAIDPPFEARPDWDIFKGIAQVFSDLAKTYLPGVHKDIVTTPLLHDSPDEIAQPFGQVPDWKNGEHDPIPGKNLPRIHVVDRDYTQVYEKMISLGPLVKESIGAHGIAWKGAEEYTKLQNLLGTRDKEGFTECPSLYSARDAAEAILALSSTTNGSMAMKSWEALEKKTGVELNDIAKERAEEHFSFFDISTQPRKVISSAVFSGHMSGERRYSPFTVNVERLVPWRTLTGRQHFYLDHELIMEFGENLPLYKPTLSMKPFYPNDRRPNTNDKEITLRYLTPHHKWSYHTTFYDTLPMLTLFRGGPHVWISTKDAEEAGIQDNDWIELYNRNGVVTARAVVSHRMPKGTAYMYHAQDRTINIPGSSTTGERSGSHNSLTSLHLKPTHMIGGYAQLSYGFNYYGTVGTQRDDKVIIRKLEEVYWLDY</sequence>
<dbReference type="GO" id="GO:0042128">
    <property type="term" value="P:nitrate assimilation"/>
    <property type="evidence" value="ECO:0007669"/>
    <property type="project" value="UniProtKB-KW"/>
</dbReference>
<feature type="domain" description="4Fe-4S Mo/W bis-MGD-type" evidence="18">
    <location>
        <begin position="48"/>
        <end position="112"/>
    </location>
</feature>
<keyword evidence="13" id="KW-0408">Iron</keyword>
<dbReference type="InterPro" id="IPR006657">
    <property type="entry name" value="MoPterin_dinucl-bd_dom"/>
</dbReference>
<dbReference type="CDD" id="cd02776">
    <property type="entry name" value="MopB_CT_Nitrate-R-NarG-like"/>
    <property type="match status" value="1"/>
</dbReference>
<dbReference type="EC" id="1.7.5.1" evidence="5"/>
<comment type="catalytic activity">
    <reaction evidence="17">
        <text>nitrate + a quinol = a quinone + nitrite + H2O</text>
        <dbReference type="Rhea" id="RHEA:56144"/>
        <dbReference type="ChEBI" id="CHEBI:15377"/>
        <dbReference type="ChEBI" id="CHEBI:16301"/>
        <dbReference type="ChEBI" id="CHEBI:17632"/>
        <dbReference type="ChEBI" id="CHEBI:24646"/>
        <dbReference type="ChEBI" id="CHEBI:132124"/>
        <dbReference type="EC" id="1.7.5.1"/>
    </reaction>
</comment>
<dbReference type="SUPFAM" id="SSF50692">
    <property type="entry name" value="ADC-like"/>
    <property type="match status" value="1"/>
</dbReference>
<dbReference type="Pfam" id="PF14710">
    <property type="entry name" value="Nitr_red_alph_N"/>
    <property type="match status" value="1"/>
</dbReference>
<keyword evidence="11" id="KW-0249">Electron transport</keyword>
<organism evidence="19 20">
    <name type="scientific">Tepidibacillus decaturensis</name>
    <dbReference type="NCBI Taxonomy" id="1413211"/>
    <lineage>
        <taxon>Bacteria</taxon>
        <taxon>Bacillati</taxon>
        <taxon>Bacillota</taxon>
        <taxon>Bacilli</taxon>
        <taxon>Bacillales</taxon>
        <taxon>Bacillaceae</taxon>
        <taxon>Tepidibacillus</taxon>
    </lineage>
</organism>
<comment type="cofactor">
    <cofactor evidence="2">
        <name>[4Fe-4S] cluster</name>
        <dbReference type="ChEBI" id="CHEBI:49883"/>
    </cofactor>
</comment>
<dbReference type="InterPro" id="IPR028189">
    <property type="entry name" value="Nitr_red_alph_N"/>
</dbReference>
<keyword evidence="15" id="KW-0534">Nitrate assimilation</keyword>
<dbReference type="InterPro" id="IPR027467">
    <property type="entry name" value="MopterinOxRdtase_cofactor_BS"/>
</dbReference>
<evidence type="ECO:0000256" key="10">
    <source>
        <dbReference type="ARBA" id="ARBA00022723"/>
    </source>
</evidence>
<evidence type="ECO:0000256" key="16">
    <source>
        <dbReference type="ARBA" id="ARBA00023136"/>
    </source>
</evidence>
<keyword evidence="14" id="KW-0411">Iron-sulfur</keyword>
<dbReference type="PROSITE" id="PS51669">
    <property type="entry name" value="4FE4S_MOW_BIS_MGD"/>
    <property type="match status" value="1"/>
</dbReference>
<dbReference type="PROSITE" id="PS00932">
    <property type="entry name" value="MOLYBDOPTERIN_PROK_3"/>
    <property type="match status" value="1"/>
</dbReference>
<dbReference type="NCBIfam" id="TIGR01580">
    <property type="entry name" value="narG"/>
    <property type="match status" value="1"/>
</dbReference>
<dbReference type="CDD" id="cd02750">
    <property type="entry name" value="MopB_Nitrate-R-NarG-like"/>
    <property type="match status" value="1"/>
</dbReference>
<dbReference type="Pfam" id="PF00384">
    <property type="entry name" value="Molybdopterin"/>
    <property type="match status" value="1"/>
</dbReference>
<comment type="cofactor">
    <cofactor evidence="1">
        <name>Mo-bis(molybdopterin guanine dinucleotide)</name>
        <dbReference type="ChEBI" id="CHEBI:60539"/>
    </cofactor>
</comment>
<dbReference type="SUPFAM" id="SSF53706">
    <property type="entry name" value="Formate dehydrogenase/DMSO reductase, domains 1-3"/>
    <property type="match status" value="1"/>
</dbReference>
<evidence type="ECO:0000256" key="13">
    <source>
        <dbReference type="ARBA" id="ARBA00023004"/>
    </source>
</evidence>
<keyword evidence="8" id="KW-0004">4Fe-4S</keyword>
<keyword evidence="16" id="KW-0472">Membrane</keyword>
<keyword evidence="6" id="KW-0813">Transport</keyword>
<keyword evidence="9" id="KW-0500">Molybdenum</keyword>
<dbReference type="SMART" id="SM00926">
    <property type="entry name" value="Molybdop_Fe4S4"/>
    <property type="match status" value="1"/>
</dbReference>
<proteinExistence type="inferred from homology"/>
<dbReference type="Proteomes" id="UP000070352">
    <property type="component" value="Unassembled WGS sequence"/>
</dbReference>
<dbReference type="PANTHER" id="PTHR43105">
    <property type="entry name" value="RESPIRATORY NITRATE REDUCTASE"/>
    <property type="match status" value="1"/>
</dbReference>
<evidence type="ECO:0000256" key="14">
    <source>
        <dbReference type="ARBA" id="ARBA00023014"/>
    </source>
</evidence>
<dbReference type="PROSITE" id="PS00551">
    <property type="entry name" value="MOLYBDOPTERIN_PROK_1"/>
    <property type="match status" value="1"/>
</dbReference>
<dbReference type="FunFam" id="3.40.50.12440:FF:000001">
    <property type="entry name" value="Nitrate reductase subunit alpha"/>
    <property type="match status" value="1"/>
</dbReference>
<dbReference type="EMBL" id="LSKU01000001">
    <property type="protein sequence ID" value="KXG43865.1"/>
    <property type="molecule type" value="Genomic_DNA"/>
</dbReference>
<dbReference type="STRING" id="1413211.U473_07490"/>
<dbReference type="InterPro" id="IPR006468">
    <property type="entry name" value="NarG"/>
</dbReference>
<dbReference type="GO" id="GO:0009325">
    <property type="term" value="C:nitrate reductase complex"/>
    <property type="evidence" value="ECO:0007669"/>
    <property type="project" value="InterPro"/>
</dbReference>
<reference evidence="19 20" key="1">
    <citation type="submission" date="2016-02" db="EMBL/GenBank/DDBJ databases">
        <title>Draft Genome for Tepidibacillus decaturensis nov. sp. Strain Z9, an Anaerobic, Moderately Thermophilic and Heterotrophic Bacterium from Deep Subsurface of the Illinois Basin, USA.</title>
        <authorList>
            <person name="Dong Y."/>
            <person name="Chang J.Y."/>
            <person name="Sanford R."/>
            <person name="Fouke B.W."/>
        </authorList>
    </citation>
    <scope>NUCLEOTIDE SEQUENCE [LARGE SCALE GENOMIC DNA]</scope>
    <source>
        <strain evidence="19 20">Z9</strain>
    </source>
</reference>
<dbReference type="InterPro" id="IPR006655">
    <property type="entry name" value="Mopterin_OxRdtase_prok_CS"/>
</dbReference>
<evidence type="ECO:0000256" key="6">
    <source>
        <dbReference type="ARBA" id="ARBA00022448"/>
    </source>
</evidence>
<evidence type="ECO:0000256" key="11">
    <source>
        <dbReference type="ARBA" id="ARBA00022982"/>
    </source>
</evidence>
<dbReference type="AlphaFoldDB" id="A0A135L4C7"/>
<dbReference type="InterPro" id="IPR006656">
    <property type="entry name" value="Mopterin_OxRdtase"/>
</dbReference>
<dbReference type="GO" id="GO:0005886">
    <property type="term" value="C:plasma membrane"/>
    <property type="evidence" value="ECO:0007669"/>
    <property type="project" value="UniProtKB-SubCell"/>
</dbReference>
<evidence type="ECO:0000256" key="9">
    <source>
        <dbReference type="ARBA" id="ARBA00022505"/>
    </source>
</evidence>
<keyword evidence="7" id="KW-1003">Cell membrane</keyword>
<dbReference type="RefSeq" id="WP_068724902.1">
    <property type="nucleotide sequence ID" value="NZ_LSKU01000001.1"/>
</dbReference>
<gene>
    <name evidence="19" type="primary">narZ</name>
    <name evidence="19" type="ORF">U473_07490</name>
</gene>
<dbReference type="OrthoDB" id="9759518at2"/>
<keyword evidence="10" id="KW-0479">Metal-binding</keyword>
<dbReference type="Gene3D" id="4.10.1200.10">
    <property type="entry name" value="nitrate reductase tail"/>
    <property type="match status" value="1"/>
</dbReference>
<dbReference type="InterPro" id="IPR037943">
    <property type="entry name" value="MopB_CT_Nitrate-R-NarG-like"/>
</dbReference>
<dbReference type="InterPro" id="IPR044906">
    <property type="entry name" value="Nitr_red_alph_N_sf"/>
</dbReference>
<evidence type="ECO:0000256" key="1">
    <source>
        <dbReference type="ARBA" id="ARBA00001942"/>
    </source>
</evidence>
<dbReference type="Gene3D" id="3.40.50.12440">
    <property type="match status" value="1"/>
</dbReference>
<dbReference type="PANTHER" id="PTHR43105:SF2">
    <property type="entry name" value="RESPIRATORY NITRATE REDUCTASE 2 ALPHA CHAIN"/>
    <property type="match status" value="1"/>
</dbReference>
<protein>
    <recommendedName>
        <fullName evidence="5">nitrate reductase (quinone)</fullName>
        <ecNumber evidence="5">1.7.5.1</ecNumber>
    </recommendedName>
</protein>
<name>A0A135L4C7_9BACI</name>
<dbReference type="InterPro" id="IPR050123">
    <property type="entry name" value="Prok_molybdopt-oxidoreductase"/>
</dbReference>
<evidence type="ECO:0000313" key="19">
    <source>
        <dbReference type="EMBL" id="KXG43865.1"/>
    </source>
</evidence>
<evidence type="ECO:0000256" key="4">
    <source>
        <dbReference type="ARBA" id="ARBA00010312"/>
    </source>
</evidence>
<accession>A0A135L4C7</accession>
<dbReference type="InterPro" id="IPR006963">
    <property type="entry name" value="Mopterin_OxRdtase_4Fe-4S_dom"/>
</dbReference>
<evidence type="ECO:0000256" key="17">
    <source>
        <dbReference type="ARBA" id="ARBA00048294"/>
    </source>
</evidence>
<evidence type="ECO:0000313" key="20">
    <source>
        <dbReference type="Proteomes" id="UP000070352"/>
    </source>
</evidence>
<dbReference type="GO" id="GO:0043546">
    <property type="term" value="F:molybdopterin cofactor binding"/>
    <property type="evidence" value="ECO:0007669"/>
    <property type="project" value="InterPro"/>
</dbReference>
<dbReference type="InterPro" id="IPR009010">
    <property type="entry name" value="Asp_de-COase-like_dom_sf"/>
</dbReference>
<evidence type="ECO:0000256" key="5">
    <source>
        <dbReference type="ARBA" id="ARBA00012500"/>
    </source>
</evidence>
<comment type="similarity">
    <text evidence="4">Belongs to the prokaryotic molybdopterin-containing oxidoreductase family.</text>
</comment>
<keyword evidence="12" id="KW-0560">Oxidoreductase</keyword>
<evidence type="ECO:0000256" key="3">
    <source>
        <dbReference type="ARBA" id="ARBA00004202"/>
    </source>
</evidence>
<evidence type="ECO:0000256" key="7">
    <source>
        <dbReference type="ARBA" id="ARBA00022475"/>
    </source>
</evidence>